<evidence type="ECO:0000256" key="2">
    <source>
        <dbReference type="ARBA" id="ARBA00022475"/>
    </source>
</evidence>
<feature type="signal peptide" evidence="8">
    <location>
        <begin position="1"/>
        <end position="23"/>
    </location>
</feature>
<keyword evidence="9" id="KW-0418">Kinase</keyword>
<keyword evidence="5" id="KW-1133">Transmembrane helix</keyword>
<dbReference type="PANTHER" id="PTHR46204">
    <property type="entry name" value="CHITIN ELICITOR RECEPTOR KINASE 1-RELATED"/>
    <property type="match status" value="1"/>
</dbReference>
<evidence type="ECO:0000256" key="5">
    <source>
        <dbReference type="ARBA" id="ARBA00022989"/>
    </source>
</evidence>
<evidence type="ECO:0000256" key="7">
    <source>
        <dbReference type="ARBA" id="ARBA00023157"/>
    </source>
</evidence>
<reference evidence="10" key="3">
    <citation type="submission" date="2015-04" db="UniProtKB">
        <authorList>
            <consortium name="EnsemblPlants"/>
        </authorList>
    </citation>
    <scope>IDENTIFICATION</scope>
    <source>
        <strain evidence="10">cv. Jemalong A17</strain>
    </source>
</reference>
<dbReference type="PANTHER" id="PTHR46204:SF30">
    <property type="entry name" value="CHITIN ELICITOR RECEPTOR KINASE 1"/>
    <property type="match status" value="1"/>
</dbReference>
<reference evidence="9 11" key="1">
    <citation type="journal article" date="2011" name="Nature">
        <title>The Medicago genome provides insight into the evolution of rhizobial symbioses.</title>
        <authorList>
            <person name="Young N.D."/>
            <person name="Debelle F."/>
            <person name="Oldroyd G.E."/>
            <person name="Geurts R."/>
            <person name="Cannon S.B."/>
            <person name="Udvardi M.K."/>
            <person name="Benedito V.A."/>
            <person name="Mayer K.F."/>
            <person name="Gouzy J."/>
            <person name="Schoof H."/>
            <person name="Van de Peer Y."/>
            <person name="Proost S."/>
            <person name="Cook D.R."/>
            <person name="Meyers B.C."/>
            <person name="Spannagl M."/>
            <person name="Cheung F."/>
            <person name="De Mita S."/>
            <person name="Krishnakumar V."/>
            <person name="Gundlach H."/>
            <person name="Zhou S."/>
            <person name="Mudge J."/>
            <person name="Bharti A.K."/>
            <person name="Murray J.D."/>
            <person name="Naoumkina M.A."/>
            <person name="Rosen B."/>
            <person name="Silverstein K.A."/>
            <person name="Tang H."/>
            <person name="Rombauts S."/>
            <person name="Zhao P.X."/>
            <person name="Zhou P."/>
            <person name="Barbe V."/>
            <person name="Bardou P."/>
            <person name="Bechner M."/>
            <person name="Bellec A."/>
            <person name="Berger A."/>
            <person name="Berges H."/>
            <person name="Bidwell S."/>
            <person name="Bisseling T."/>
            <person name="Choisne N."/>
            <person name="Couloux A."/>
            <person name="Denny R."/>
            <person name="Deshpande S."/>
            <person name="Dai X."/>
            <person name="Doyle J.J."/>
            <person name="Dudez A.M."/>
            <person name="Farmer A.D."/>
            <person name="Fouteau S."/>
            <person name="Franken C."/>
            <person name="Gibelin C."/>
            <person name="Gish J."/>
            <person name="Goldstein S."/>
            <person name="Gonzalez A.J."/>
            <person name="Green P.J."/>
            <person name="Hallab A."/>
            <person name="Hartog M."/>
            <person name="Hua A."/>
            <person name="Humphray S.J."/>
            <person name="Jeong D.H."/>
            <person name="Jing Y."/>
            <person name="Jocker A."/>
            <person name="Kenton S.M."/>
            <person name="Kim D.J."/>
            <person name="Klee K."/>
            <person name="Lai H."/>
            <person name="Lang C."/>
            <person name="Lin S."/>
            <person name="Macmil S.L."/>
            <person name="Magdelenat G."/>
            <person name="Matthews L."/>
            <person name="McCorrison J."/>
            <person name="Monaghan E.L."/>
            <person name="Mun J.H."/>
            <person name="Najar F.Z."/>
            <person name="Nicholson C."/>
            <person name="Noirot C."/>
            <person name="O'Bleness M."/>
            <person name="Paule C.R."/>
            <person name="Poulain J."/>
            <person name="Prion F."/>
            <person name="Qin B."/>
            <person name="Qu C."/>
            <person name="Retzel E.F."/>
            <person name="Riddle C."/>
            <person name="Sallet E."/>
            <person name="Samain S."/>
            <person name="Samson N."/>
            <person name="Sanders I."/>
            <person name="Saurat O."/>
            <person name="Scarpelli C."/>
            <person name="Schiex T."/>
            <person name="Segurens B."/>
            <person name="Severin A.J."/>
            <person name="Sherrier D.J."/>
            <person name="Shi R."/>
            <person name="Sims S."/>
            <person name="Singer S.R."/>
            <person name="Sinharoy S."/>
            <person name="Sterck L."/>
            <person name="Viollet A."/>
            <person name="Wang B.B."/>
            <person name="Wang K."/>
            <person name="Wang M."/>
            <person name="Wang X."/>
            <person name="Warfsmann J."/>
            <person name="Weissenbach J."/>
            <person name="White D.D."/>
            <person name="White J.D."/>
            <person name="Wiley G.B."/>
            <person name="Wincker P."/>
            <person name="Xing Y."/>
            <person name="Yang L."/>
            <person name="Yao Z."/>
            <person name="Ying F."/>
            <person name="Zhai J."/>
            <person name="Zhou L."/>
            <person name="Zuber A."/>
            <person name="Denarie J."/>
            <person name="Dixon R.A."/>
            <person name="May G.D."/>
            <person name="Schwartz D.C."/>
            <person name="Rogers J."/>
            <person name="Quetier F."/>
            <person name="Town C.D."/>
            <person name="Roe B.A."/>
        </authorList>
    </citation>
    <scope>NUCLEOTIDE SEQUENCE [LARGE SCALE GENOMIC DNA]</scope>
    <source>
        <strain evidence="9">A17</strain>
        <strain evidence="10 11">cv. Jemalong A17</strain>
    </source>
</reference>
<keyword evidence="9" id="KW-0808">Transferase</keyword>
<keyword evidence="9" id="KW-0675">Receptor</keyword>
<reference evidence="9 11" key="2">
    <citation type="journal article" date="2014" name="BMC Genomics">
        <title>An improved genome release (version Mt4.0) for the model legume Medicago truncatula.</title>
        <authorList>
            <person name="Tang H."/>
            <person name="Krishnakumar V."/>
            <person name="Bidwell S."/>
            <person name="Rosen B."/>
            <person name="Chan A."/>
            <person name="Zhou S."/>
            <person name="Gentzbittel L."/>
            <person name="Childs K.L."/>
            <person name="Yandell M."/>
            <person name="Gundlach H."/>
            <person name="Mayer K.F."/>
            <person name="Schwartz D.C."/>
            <person name="Town C.D."/>
        </authorList>
    </citation>
    <scope>GENOME REANNOTATION</scope>
    <source>
        <strain evidence="9">A17</strain>
        <strain evidence="10 11">cv. Jemalong A17</strain>
    </source>
</reference>
<evidence type="ECO:0000313" key="10">
    <source>
        <dbReference type="EnsemblPlants" id="KEH36923"/>
    </source>
</evidence>
<evidence type="ECO:0000256" key="3">
    <source>
        <dbReference type="ARBA" id="ARBA00022692"/>
    </source>
</evidence>
<organism evidence="9 11">
    <name type="scientific">Medicago truncatula</name>
    <name type="common">Barrel medic</name>
    <name type="synonym">Medicago tribuloides</name>
    <dbReference type="NCBI Taxonomy" id="3880"/>
    <lineage>
        <taxon>Eukaryota</taxon>
        <taxon>Viridiplantae</taxon>
        <taxon>Streptophyta</taxon>
        <taxon>Embryophyta</taxon>
        <taxon>Tracheophyta</taxon>
        <taxon>Spermatophyta</taxon>
        <taxon>Magnoliopsida</taxon>
        <taxon>eudicotyledons</taxon>
        <taxon>Gunneridae</taxon>
        <taxon>Pentapetalae</taxon>
        <taxon>rosids</taxon>
        <taxon>fabids</taxon>
        <taxon>Fabales</taxon>
        <taxon>Fabaceae</taxon>
        <taxon>Papilionoideae</taxon>
        <taxon>50 kb inversion clade</taxon>
        <taxon>NPAAA clade</taxon>
        <taxon>Hologalegina</taxon>
        <taxon>IRL clade</taxon>
        <taxon>Trifolieae</taxon>
        <taxon>Medicago</taxon>
    </lineage>
</organism>
<accession>A0A072V6G1</accession>
<dbReference type="HOGENOM" id="CLU_2174714_0_0_1"/>
<dbReference type="GO" id="GO:0045087">
    <property type="term" value="P:innate immune response"/>
    <property type="evidence" value="ECO:0007669"/>
    <property type="project" value="InterPro"/>
</dbReference>
<evidence type="ECO:0000256" key="1">
    <source>
        <dbReference type="ARBA" id="ARBA00004162"/>
    </source>
</evidence>
<dbReference type="AlphaFoldDB" id="A0A072V6G1"/>
<proteinExistence type="predicted"/>
<evidence type="ECO:0000313" key="9">
    <source>
        <dbReference type="EMBL" id="KEH36923.1"/>
    </source>
</evidence>
<evidence type="ECO:0000313" key="11">
    <source>
        <dbReference type="Proteomes" id="UP000002051"/>
    </source>
</evidence>
<dbReference type="EMBL" id="CM001218">
    <property type="protein sequence ID" value="KEH36923.1"/>
    <property type="molecule type" value="Genomic_DNA"/>
</dbReference>
<dbReference type="GO" id="GO:0005886">
    <property type="term" value="C:plasma membrane"/>
    <property type="evidence" value="ECO:0007669"/>
    <property type="project" value="UniProtKB-SubCell"/>
</dbReference>
<protein>
    <submittedName>
        <fullName evidence="9">LysM receptor-like kinase, putative</fullName>
    </submittedName>
</protein>
<dbReference type="Proteomes" id="UP000002051">
    <property type="component" value="Chromosome 2"/>
</dbReference>
<comment type="subcellular location">
    <subcellularLocation>
        <location evidence="1">Cell membrane</location>
        <topology evidence="1">Single-pass membrane protein</topology>
    </subcellularLocation>
</comment>
<dbReference type="STRING" id="3880.A0A072V6G1"/>
<evidence type="ECO:0000256" key="8">
    <source>
        <dbReference type="SAM" id="SignalP"/>
    </source>
</evidence>
<name>A0A072V6G1_MEDTR</name>
<sequence length="110" mass="12146">MTNRLQLYAFGVVLFELISGKQAIVKTTEDKNESKGLVALLEEVLGLSEPKEDLGKLVDPRLGENYPIDSVFKVLPSSFSNLILLTSKLKMSSTLVKQMAELILNSFLTS</sequence>
<keyword evidence="7" id="KW-1015">Disulfide bond</keyword>
<keyword evidence="4 8" id="KW-0732">Signal</keyword>
<keyword evidence="3" id="KW-0812">Transmembrane</keyword>
<keyword evidence="6" id="KW-0472">Membrane</keyword>
<feature type="chain" id="PRO_5014500294" evidence="8">
    <location>
        <begin position="24"/>
        <end position="110"/>
    </location>
</feature>
<evidence type="ECO:0000256" key="4">
    <source>
        <dbReference type="ARBA" id="ARBA00022729"/>
    </source>
</evidence>
<evidence type="ECO:0000256" key="6">
    <source>
        <dbReference type="ARBA" id="ARBA00023136"/>
    </source>
</evidence>
<dbReference type="Gene3D" id="1.10.510.10">
    <property type="entry name" value="Transferase(Phosphotransferase) domain 1"/>
    <property type="match status" value="1"/>
</dbReference>
<gene>
    <name evidence="9" type="ordered locus">MTR_2g024260</name>
</gene>
<dbReference type="GO" id="GO:0019199">
    <property type="term" value="F:transmembrane receptor protein kinase activity"/>
    <property type="evidence" value="ECO:0007669"/>
    <property type="project" value="InterPro"/>
</dbReference>
<dbReference type="InterPro" id="IPR044812">
    <property type="entry name" value="CERK1/LYK3-like"/>
</dbReference>
<dbReference type="EnsemblPlants" id="KEH36923">
    <property type="protein sequence ID" value="KEH36923"/>
    <property type="gene ID" value="MTR_2g024260"/>
</dbReference>
<keyword evidence="11" id="KW-1185">Reference proteome</keyword>
<keyword evidence="2" id="KW-1003">Cell membrane</keyword>